<proteinExistence type="predicted"/>
<reference evidence="5 6" key="1">
    <citation type="submission" date="2018-10" db="EMBL/GenBank/DDBJ databases">
        <title>Isolation from soil.</title>
        <authorList>
            <person name="Hu J."/>
        </authorList>
    </citation>
    <scope>NUCLEOTIDE SEQUENCE [LARGE SCALE GENOMIC DNA]</scope>
    <source>
        <strain evidence="5 6">NEAU-Ht49</strain>
    </source>
</reference>
<dbReference type="PANTHER" id="PTHR30307">
    <property type="entry name" value="S-ADENOSYLMETHIONINE:TRNA RIBOSYLTRANSFERASE-ISOMERASE"/>
    <property type="match status" value="1"/>
</dbReference>
<dbReference type="GO" id="GO:0008616">
    <property type="term" value="P:tRNA queuosine(34) biosynthetic process"/>
    <property type="evidence" value="ECO:0007669"/>
    <property type="project" value="UniProtKB-KW"/>
</dbReference>
<keyword evidence="3" id="KW-0949">S-adenosyl-L-methionine</keyword>
<dbReference type="InterPro" id="IPR042118">
    <property type="entry name" value="QueA_dom1"/>
</dbReference>
<dbReference type="EMBL" id="RFFG01000001">
    <property type="protein sequence ID" value="RMI47767.1"/>
    <property type="molecule type" value="Genomic_DNA"/>
</dbReference>
<dbReference type="AlphaFoldDB" id="A0A3M2MDX5"/>
<keyword evidence="2 5" id="KW-0808">Transferase</keyword>
<dbReference type="Proteomes" id="UP000282674">
    <property type="component" value="Unassembled WGS sequence"/>
</dbReference>
<accession>A0A3M2MDX5</accession>
<comment type="caution">
    <text evidence="5">The sequence shown here is derived from an EMBL/GenBank/DDBJ whole genome shotgun (WGS) entry which is preliminary data.</text>
</comment>
<keyword evidence="6" id="KW-1185">Reference proteome</keyword>
<evidence type="ECO:0000313" key="6">
    <source>
        <dbReference type="Proteomes" id="UP000282674"/>
    </source>
</evidence>
<dbReference type="GO" id="GO:0051075">
    <property type="term" value="F:S-adenosylmethionine:tRNA ribosyltransferase-isomerase activity"/>
    <property type="evidence" value="ECO:0007669"/>
    <property type="project" value="TreeGrafter"/>
</dbReference>
<dbReference type="SUPFAM" id="SSF111337">
    <property type="entry name" value="QueA-like"/>
    <property type="match status" value="1"/>
</dbReference>
<evidence type="ECO:0000256" key="1">
    <source>
        <dbReference type="ARBA" id="ARBA00022490"/>
    </source>
</evidence>
<gene>
    <name evidence="5" type="ORF">EBO15_00185</name>
</gene>
<dbReference type="RefSeq" id="WP_122192217.1">
    <property type="nucleotide sequence ID" value="NZ_JBHSKC010000009.1"/>
</dbReference>
<name>A0A3M2MDX5_9ACTN</name>
<dbReference type="Gene3D" id="3.40.1780.10">
    <property type="entry name" value="QueA-like"/>
    <property type="match status" value="2"/>
</dbReference>
<evidence type="ECO:0000256" key="2">
    <source>
        <dbReference type="ARBA" id="ARBA00022679"/>
    </source>
</evidence>
<evidence type="ECO:0000256" key="4">
    <source>
        <dbReference type="ARBA" id="ARBA00022785"/>
    </source>
</evidence>
<dbReference type="InterPro" id="IPR036100">
    <property type="entry name" value="QueA_sf"/>
</dbReference>
<evidence type="ECO:0000256" key="3">
    <source>
        <dbReference type="ARBA" id="ARBA00022691"/>
    </source>
</evidence>
<dbReference type="InterPro" id="IPR003699">
    <property type="entry name" value="QueA"/>
</dbReference>
<keyword evidence="4" id="KW-0671">Queuosine biosynthesis</keyword>
<keyword evidence="1" id="KW-0963">Cytoplasm</keyword>
<protein>
    <submittedName>
        <fullName evidence="5">S-adenosylmethionine:tRNA ribosyltransferase-isomerase</fullName>
    </submittedName>
</protein>
<evidence type="ECO:0000313" key="5">
    <source>
        <dbReference type="EMBL" id="RMI47767.1"/>
    </source>
</evidence>
<organism evidence="5 6">
    <name type="scientific">Actinomadura harenae</name>
    <dbReference type="NCBI Taxonomy" id="2483351"/>
    <lineage>
        <taxon>Bacteria</taxon>
        <taxon>Bacillati</taxon>
        <taxon>Actinomycetota</taxon>
        <taxon>Actinomycetes</taxon>
        <taxon>Streptosporangiales</taxon>
        <taxon>Thermomonosporaceae</taxon>
        <taxon>Actinomadura</taxon>
    </lineage>
</organism>
<sequence>MSETLDFVLPADLEAHEPPEARGRTRDGVRLLVGRGATGEVTHHAFRDLPALLRPGDLLVVNTSATLPAAVRLDRLAVHFSTPVPDLDGTVDDRDWLVELRRRSGMGSLPYEGGSPGEWIPMPDGATLALVRRHTGRLWLARLSVPVVPYLRRNGVPIRYGYVRQDWPAGAYQTAFAFDRSDGGAEMPSAARPFTPELVTGLVARGVLVAPLSLHTGVASPEAHEPPYAERYRVPAPTWELVGHIRDHGGRVIAVGTTVVRALETVAAGGPLSGWTEHVVTPERGVRAVDGLLTGLHEPKSSHLMMLSAITGRPLLSALYAAALDERYLWHEFGDLNLLLPD</sequence>
<keyword evidence="5" id="KW-0413">Isomerase</keyword>
<dbReference type="Pfam" id="PF02547">
    <property type="entry name" value="Queuosine_synth"/>
    <property type="match status" value="1"/>
</dbReference>
<dbReference type="PANTHER" id="PTHR30307:SF0">
    <property type="entry name" value="S-ADENOSYLMETHIONINE:TRNA RIBOSYLTRANSFERASE-ISOMERASE"/>
    <property type="match status" value="1"/>
</dbReference>
<dbReference type="OrthoDB" id="9783887at2"/>